<proteinExistence type="predicted"/>
<gene>
    <name evidence="3" type="ORF">GCM10022215_41960</name>
</gene>
<dbReference type="PANTHER" id="PTHR43244:SF1">
    <property type="entry name" value="5,10-METHYLENETETRAHYDROMETHANOPTERIN REDUCTASE"/>
    <property type="match status" value="1"/>
</dbReference>
<dbReference type="CDD" id="cd01097">
    <property type="entry name" value="Tetrahydromethanopterin_reductase"/>
    <property type="match status" value="1"/>
</dbReference>
<dbReference type="PANTHER" id="PTHR43244">
    <property type="match status" value="1"/>
</dbReference>
<evidence type="ECO:0000256" key="1">
    <source>
        <dbReference type="ARBA" id="ARBA00023002"/>
    </source>
</evidence>
<dbReference type="InterPro" id="IPR022378">
    <property type="entry name" value="F420_OxRdatse_MSMEG2249_pred"/>
</dbReference>
<comment type="caution">
    <text evidence="3">The sequence shown here is derived from an EMBL/GenBank/DDBJ whole genome shotgun (WGS) entry which is preliminary data.</text>
</comment>
<sequence length="378" mass="40121">MTATALTEPPTEPPTEPLTELACYGLAGHSETPRDVVREARRAEEIGLGSLFLSERFNVKDAAVLAGAVAAATERLGIGTAATNPGTRHPVISATMAATAHRLSEGRYCFGLGRGFDVVFDLYGVPRVTGAQLRDTADVLRRLWAGEKFAHDGPLGTFPYLFLLDELGDRIPILMVAIGPRSQRLAGAVADAVVLHTYLTDETVARAVANVRRGAEEAGRDPASVRIWACTAVIDDALPEVLRLRKTVGRLATYLQGYGDVLVAANGWDPADLQRFRDDPVVTAQQGAFDSAGTVEQLAYLAEKAIPAAWLDAAITGTAQQCATAVRDQLASTGVDSVILHGATPDELAGVVAAYREVRDPDRPALPVNPGWMVPPAP</sequence>
<dbReference type="Gene3D" id="3.20.20.30">
    <property type="entry name" value="Luciferase-like domain"/>
    <property type="match status" value="1"/>
</dbReference>
<dbReference type="Pfam" id="PF00296">
    <property type="entry name" value="Bac_luciferase"/>
    <property type="match status" value="1"/>
</dbReference>
<protein>
    <submittedName>
        <fullName evidence="3">TIGR03857 family LLM class F420-dependent oxidoreductase</fullName>
    </submittedName>
</protein>
<dbReference type="EMBL" id="BAAAZH010000036">
    <property type="protein sequence ID" value="GAA4129444.1"/>
    <property type="molecule type" value="Genomic_DNA"/>
</dbReference>
<dbReference type="NCBIfam" id="TIGR03857">
    <property type="entry name" value="F420_MSMEG_2249"/>
    <property type="match status" value="1"/>
</dbReference>
<accession>A0ABP7Y1N7</accession>
<feature type="domain" description="Luciferase-like" evidence="2">
    <location>
        <begin position="29"/>
        <end position="336"/>
    </location>
</feature>
<reference evidence="4" key="1">
    <citation type="journal article" date="2019" name="Int. J. Syst. Evol. Microbiol.">
        <title>The Global Catalogue of Microorganisms (GCM) 10K type strain sequencing project: providing services to taxonomists for standard genome sequencing and annotation.</title>
        <authorList>
            <consortium name="The Broad Institute Genomics Platform"/>
            <consortium name="The Broad Institute Genome Sequencing Center for Infectious Disease"/>
            <person name="Wu L."/>
            <person name="Ma J."/>
        </authorList>
    </citation>
    <scope>NUCLEOTIDE SEQUENCE [LARGE SCALE GENOMIC DNA]</scope>
    <source>
        <strain evidence="4">JCM 16703</strain>
    </source>
</reference>
<organism evidence="3 4">
    <name type="scientific">Nocardioides fonticola</name>
    <dbReference type="NCBI Taxonomy" id="450363"/>
    <lineage>
        <taxon>Bacteria</taxon>
        <taxon>Bacillati</taxon>
        <taxon>Actinomycetota</taxon>
        <taxon>Actinomycetes</taxon>
        <taxon>Propionibacteriales</taxon>
        <taxon>Nocardioidaceae</taxon>
        <taxon>Nocardioides</taxon>
    </lineage>
</organism>
<evidence type="ECO:0000313" key="3">
    <source>
        <dbReference type="EMBL" id="GAA4129444.1"/>
    </source>
</evidence>
<evidence type="ECO:0000313" key="4">
    <source>
        <dbReference type="Proteomes" id="UP001501495"/>
    </source>
</evidence>
<dbReference type="RefSeq" id="WP_344735489.1">
    <property type="nucleotide sequence ID" value="NZ_BAAAZH010000036.1"/>
</dbReference>
<evidence type="ECO:0000259" key="2">
    <source>
        <dbReference type="Pfam" id="PF00296"/>
    </source>
</evidence>
<keyword evidence="4" id="KW-1185">Reference proteome</keyword>
<dbReference type="InterPro" id="IPR050564">
    <property type="entry name" value="F420-G6PD/mer"/>
</dbReference>
<name>A0ABP7Y1N7_9ACTN</name>
<dbReference type="SUPFAM" id="SSF51679">
    <property type="entry name" value="Bacterial luciferase-like"/>
    <property type="match status" value="1"/>
</dbReference>
<dbReference type="InterPro" id="IPR036661">
    <property type="entry name" value="Luciferase-like_sf"/>
</dbReference>
<keyword evidence="1" id="KW-0560">Oxidoreductase</keyword>
<dbReference type="InterPro" id="IPR011251">
    <property type="entry name" value="Luciferase-like_dom"/>
</dbReference>
<dbReference type="Proteomes" id="UP001501495">
    <property type="component" value="Unassembled WGS sequence"/>
</dbReference>